<evidence type="ECO:0000313" key="8">
    <source>
        <dbReference type="EMBL" id="LAA00762.1"/>
    </source>
</evidence>
<evidence type="ECO:0000256" key="4">
    <source>
        <dbReference type="ARBA" id="ARBA00022723"/>
    </source>
</evidence>
<keyword evidence="2 6" id="KW-0349">Heme</keyword>
<dbReference type="GO" id="GO:0005344">
    <property type="term" value="F:oxygen carrier activity"/>
    <property type="evidence" value="ECO:0007669"/>
    <property type="project" value="UniProtKB-KW"/>
</dbReference>
<keyword evidence="1 6" id="KW-0813">Transport</keyword>
<evidence type="ECO:0000256" key="6">
    <source>
        <dbReference type="RuleBase" id="RU000356"/>
    </source>
</evidence>
<keyword evidence="4" id="KW-0479">Metal-binding</keyword>
<dbReference type="Pfam" id="PF00042">
    <property type="entry name" value="Globin"/>
    <property type="match status" value="1"/>
</dbReference>
<dbReference type="OrthoDB" id="436496at2759"/>
<evidence type="ECO:0000256" key="2">
    <source>
        <dbReference type="ARBA" id="ARBA00022617"/>
    </source>
</evidence>
<dbReference type="SUPFAM" id="SSF46458">
    <property type="entry name" value="Globin-like"/>
    <property type="match status" value="1"/>
</dbReference>
<dbReference type="GO" id="GO:0046872">
    <property type="term" value="F:metal ion binding"/>
    <property type="evidence" value="ECO:0007669"/>
    <property type="project" value="UniProtKB-KW"/>
</dbReference>
<evidence type="ECO:0000259" key="7">
    <source>
        <dbReference type="PROSITE" id="PS01033"/>
    </source>
</evidence>
<dbReference type="EMBL" id="IAAA01002298">
    <property type="protein sequence ID" value="LAA00762.1"/>
    <property type="molecule type" value="mRNA"/>
</dbReference>
<dbReference type="PANTHER" id="PTHR47217">
    <property type="entry name" value="GLOBIN-LIKE PROTEIN"/>
    <property type="match status" value="1"/>
</dbReference>
<feature type="domain" description="Globin" evidence="7">
    <location>
        <begin position="22"/>
        <end position="169"/>
    </location>
</feature>
<keyword evidence="5" id="KW-0408">Iron</keyword>
<evidence type="ECO:0000256" key="5">
    <source>
        <dbReference type="ARBA" id="ARBA00023004"/>
    </source>
</evidence>
<protein>
    <submittedName>
        <fullName evidence="8">Globin</fullName>
    </submittedName>
</protein>
<dbReference type="InterPro" id="IPR009050">
    <property type="entry name" value="Globin-like_sf"/>
</dbReference>
<dbReference type="PANTHER" id="PTHR47217:SF1">
    <property type="entry name" value="GLOBIN-LIKE PROTEIN"/>
    <property type="match status" value="1"/>
</dbReference>
<dbReference type="GO" id="GO:0019825">
    <property type="term" value="F:oxygen binding"/>
    <property type="evidence" value="ECO:0007669"/>
    <property type="project" value="InterPro"/>
</dbReference>
<keyword evidence="3 6" id="KW-0561">Oxygen transport</keyword>
<dbReference type="InterPro" id="IPR044399">
    <property type="entry name" value="Mb-like_M"/>
</dbReference>
<evidence type="ECO:0000256" key="1">
    <source>
        <dbReference type="ARBA" id="ARBA00022448"/>
    </source>
</evidence>
<name>A0A2L2XXN4_PARTP</name>
<dbReference type="InterPro" id="IPR000971">
    <property type="entry name" value="Globin"/>
</dbReference>
<dbReference type="AlphaFoldDB" id="A0A2L2XXN4"/>
<proteinExistence type="evidence at transcript level"/>
<organism evidence="8">
    <name type="scientific">Parasteatoda tepidariorum</name>
    <name type="common">Common house spider</name>
    <name type="synonym">Achaearanea tepidariorum</name>
    <dbReference type="NCBI Taxonomy" id="114398"/>
    <lineage>
        <taxon>Eukaryota</taxon>
        <taxon>Metazoa</taxon>
        <taxon>Ecdysozoa</taxon>
        <taxon>Arthropoda</taxon>
        <taxon>Chelicerata</taxon>
        <taxon>Arachnida</taxon>
        <taxon>Araneae</taxon>
        <taxon>Araneomorphae</taxon>
        <taxon>Entelegynae</taxon>
        <taxon>Araneoidea</taxon>
        <taxon>Theridiidae</taxon>
        <taxon>Parasteatoda</taxon>
    </lineage>
</organism>
<dbReference type="CDD" id="cd01040">
    <property type="entry name" value="Mb-like"/>
    <property type="match status" value="1"/>
</dbReference>
<dbReference type="InterPro" id="IPR012292">
    <property type="entry name" value="Globin/Proto"/>
</dbReference>
<reference evidence="8" key="1">
    <citation type="journal article" date="2016" name="Mol. Ecol. Resour.">
        <title>Evaluation of the impact of RNA preservation methods of spiders for de novo transcriptome assembly.</title>
        <authorList>
            <person name="Kono N."/>
            <person name="Nakamura H."/>
            <person name="Ito Y."/>
            <person name="Tomita M."/>
            <person name="Arakawa K."/>
        </authorList>
    </citation>
    <scope>NUCLEOTIDE SEQUENCE</scope>
    <source>
        <tissue evidence="8">Whole body</tissue>
    </source>
</reference>
<dbReference type="Gene3D" id="1.10.490.10">
    <property type="entry name" value="Globins"/>
    <property type="match status" value="1"/>
</dbReference>
<sequence length="171" mass="19249">MGFIFSKLWTPANYDDPDPATGLTPRQRDTVQNTWKIVRSNIKENGLTFFVKFFQKYPEYQKLFPFADVPLEKLRDDKKVLAHAMAVMYALNSIVDSLGDVDCLVQILVRIGSGHKPRSIQPIHFENLASFLVSFLIEALGKSVMDDSAVEAWRTAFKAANGIIINALQNA</sequence>
<accession>A0A2L2XXN4</accession>
<dbReference type="GO" id="GO:0020037">
    <property type="term" value="F:heme binding"/>
    <property type="evidence" value="ECO:0007669"/>
    <property type="project" value="InterPro"/>
</dbReference>
<evidence type="ECO:0000256" key="3">
    <source>
        <dbReference type="ARBA" id="ARBA00022621"/>
    </source>
</evidence>
<dbReference type="PROSITE" id="PS01033">
    <property type="entry name" value="GLOBIN"/>
    <property type="match status" value="1"/>
</dbReference>
<comment type="similarity">
    <text evidence="6">Belongs to the globin family.</text>
</comment>